<dbReference type="Pfam" id="PF02518">
    <property type="entry name" value="HATPase_c"/>
    <property type="match status" value="1"/>
</dbReference>
<dbReference type="Pfam" id="PF00672">
    <property type="entry name" value="HAMP"/>
    <property type="match status" value="1"/>
</dbReference>
<feature type="coiled-coil region" evidence="8">
    <location>
        <begin position="154"/>
        <end position="188"/>
    </location>
</feature>
<keyword evidence="7" id="KW-0902">Two-component regulatory system</keyword>
<evidence type="ECO:0000256" key="7">
    <source>
        <dbReference type="ARBA" id="ARBA00023012"/>
    </source>
</evidence>
<dbReference type="InterPro" id="IPR036890">
    <property type="entry name" value="HATPase_C_sf"/>
</dbReference>
<dbReference type="EC" id="2.7.13.3" evidence="3"/>
<keyword evidence="13" id="KW-1185">Reference proteome</keyword>
<accession>A0A432M3V4</accession>
<dbReference type="InterPro" id="IPR036097">
    <property type="entry name" value="HisK_dim/P_sf"/>
</dbReference>
<protein>
    <recommendedName>
        <fullName evidence="3">histidine kinase</fullName>
        <ecNumber evidence="3">2.7.13.3</ecNumber>
    </recommendedName>
</protein>
<evidence type="ECO:0000259" key="10">
    <source>
        <dbReference type="PROSITE" id="PS50109"/>
    </source>
</evidence>
<evidence type="ECO:0000256" key="9">
    <source>
        <dbReference type="SAM" id="Phobius"/>
    </source>
</evidence>
<dbReference type="Gene3D" id="6.10.340.10">
    <property type="match status" value="1"/>
</dbReference>
<dbReference type="InterPro" id="IPR003661">
    <property type="entry name" value="HisK_dim/P_dom"/>
</dbReference>
<comment type="catalytic activity">
    <reaction evidence="1">
        <text>ATP + protein L-histidine = ADP + protein N-phospho-L-histidine.</text>
        <dbReference type="EC" id="2.7.13.3"/>
    </reaction>
</comment>
<evidence type="ECO:0000256" key="6">
    <source>
        <dbReference type="ARBA" id="ARBA00022777"/>
    </source>
</evidence>
<evidence type="ECO:0000256" key="5">
    <source>
        <dbReference type="ARBA" id="ARBA00022679"/>
    </source>
</evidence>
<keyword evidence="9" id="KW-0472">Membrane</keyword>
<comment type="subcellular location">
    <subcellularLocation>
        <location evidence="2">Membrane</location>
    </subcellularLocation>
</comment>
<dbReference type="PRINTS" id="PR00344">
    <property type="entry name" value="BCTRLSENSOR"/>
</dbReference>
<dbReference type="PROSITE" id="PS50885">
    <property type="entry name" value="HAMP"/>
    <property type="match status" value="1"/>
</dbReference>
<evidence type="ECO:0000256" key="4">
    <source>
        <dbReference type="ARBA" id="ARBA00022553"/>
    </source>
</evidence>
<dbReference type="PROSITE" id="PS50109">
    <property type="entry name" value="HIS_KIN"/>
    <property type="match status" value="1"/>
</dbReference>
<dbReference type="Proteomes" id="UP000274358">
    <property type="component" value="Unassembled WGS sequence"/>
</dbReference>
<dbReference type="GO" id="GO:0005886">
    <property type="term" value="C:plasma membrane"/>
    <property type="evidence" value="ECO:0007669"/>
    <property type="project" value="TreeGrafter"/>
</dbReference>
<dbReference type="Gene3D" id="3.30.565.10">
    <property type="entry name" value="Histidine kinase-like ATPase, C-terminal domain"/>
    <property type="match status" value="1"/>
</dbReference>
<evidence type="ECO:0000259" key="11">
    <source>
        <dbReference type="PROSITE" id="PS50885"/>
    </source>
</evidence>
<dbReference type="PANTHER" id="PTHR45453:SF1">
    <property type="entry name" value="PHOSPHATE REGULON SENSOR PROTEIN PHOR"/>
    <property type="match status" value="1"/>
</dbReference>
<dbReference type="InterPro" id="IPR003660">
    <property type="entry name" value="HAMP_dom"/>
</dbReference>
<dbReference type="Gene3D" id="1.10.287.130">
    <property type="match status" value="1"/>
</dbReference>
<dbReference type="SUPFAM" id="SSF158472">
    <property type="entry name" value="HAMP domain-like"/>
    <property type="match status" value="1"/>
</dbReference>
<feature type="transmembrane region" description="Helical" evidence="9">
    <location>
        <begin position="12"/>
        <end position="39"/>
    </location>
</feature>
<dbReference type="Pfam" id="PF00512">
    <property type="entry name" value="HisKA"/>
    <property type="match status" value="1"/>
</dbReference>
<dbReference type="SMART" id="SM00304">
    <property type="entry name" value="HAMP"/>
    <property type="match status" value="1"/>
</dbReference>
<reference evidence="12 13" key="1">
    <citation type="submission" date="2018-12" db="EMBL/GenBank/DDBJ databases">
        <title>Dyella dinghuensis sp. nov. DHOA06 and Dyella choica sp. nov. 4M-K27, isolated from forest soil.</title>
        <authorList>
            <person name="Qiu L.-H."/>
            <person name="Gao Z.-H."/>
        </authorList>
    </citation>
    <scope>NUCLEOTIDE SEQUENCE [LARGE SCALE GENOMIC DNA]</scope>
    <source>
        <strain evidence="12 13">4M-K27</strain>
    </source>
</reference>
<organism evidence="12 13">
    <name type="scientific">Dyella choica</name>
    <dbReference type="NCBI Taxonomy" id="1927959"/>
    <lineage>
        <taxon>Bacteria</taxon>
        <taxon>Pseudomonadati</taxon>
        <taxon>Pseudomonadota</taxon>
        <taxon>Gammaproteobacteria</taxon>
        <taxon>Lysobacterales</taxon>
        <taxon>Rhodanobacteraceae</taxon>
        <taxon>Dyella</taxon>
    </lineage>
</organism>
<dbReference type="GO" id="GO:0004721">
    <property type="term" value="F:phosphoprotein phosphatase activity"/>
    <property type="evidence" value="ECO:0007669"/>
    <property type="project" value="TreeGrafter"/>
</dbReference>
<dbReference type="EMBL" id="RYYV01000011">
    <property type="protein sequence ID" value="RUL73661.1"/>
    <property type="molecule type" value="Genomic_DNA"/>
</dbReference>
<dbReference type="SUPFAM" id="SSF47384">
    <property type="entry name" value="Homodimeric domain of signal transducing histidine kinase"/>
    <property type="match status" value="1"/>
</dbReference>
<comment type="caution">
    <text evidence="12">The sequence shown here is derived from an EMBL/GenBank/DDBJ whole genome shotgun (WGS) entry which is preliminary data.</text>
</comment>
<name>A0A432M3V4_9GAMM</name>
<dbReference type="GO" id="GO:0000155">
    <property type="term" value="F:phosphorelay sensor kinase activity"/>
    <property type="evidence" value="ECO:0007669"/>
    <property type="project" value="InterPro"/>
</dbReference>
<dbReference type="RefSeq" id="WP_126685624.1">
    <property type="nucleotide sequence ID" value="NZ_RYYV01000011.1"/>
</dbReference>
<dbReference type="InterPro" id="IPR050351">
    <property type="entry name" value="BphY/WalK/GraS-like"/>
</dbReference>
<keyword evidence="8" id="KW-0175">Coiled coil</keyword>
<sequence length="395" mass="43947">MKWALPRRGKSMPLLWWLGLRMSALAAGAVVVIAFSMWLRYVIWDAMMLRALPPDARQQMQQWLASPRGHEQQLWRLLARYYDVVDFLPGLTNRDWLVLAALVLGSVPVIVLFGLIYSRPLSRQFSHVVGAAHRVADGDFSARASLVQGAPGELSRLAVDFNSMTAKLQQYEREIRESSAMLAHELRTPLNAAMGRVQGMLEDVFPRDAEQLVLIQRQLEQINRLVGDLHFLSMERAGQLPLEREDFSLADLVQERLTWASLQLKDAGMAVTCHVPADTRINADRDRIGQALSILIDNAVRYAASGRQLHIEVMQSAAGTSIAVTDHGPGVSDEHLARMQDRFWRADHSRARHLGGSGLGLAIASAICQSHGGALEMTRGSERGIRARIRFPVSG</sequence>
<dbReference type="SMART" id="SM00388">
    <property type="entry name" value="HisKA"/>
    <property type="match status" value="1"/>
</dbReference>
<keyword evidence="5" id="KW-0808">Transferase</keyword>
<dbReference type="OrthoDB" id="9804645at2"/>
<evidence type="ECO:0000256" key="1">
    <source>
        <dbReference type="ARBA" id="ARBA00000085"/>
    </source>
</evidence>
<dbReference type="SUPFAM" id="SSF55874">
    <property type="entry name" value="ATPase domain of HSP90 chaperone/DNA topoisomerase II/histidine kinase"/>
    <property type="match status" value="1"/>
</dbReference>
<dbReference type="CDD" id="cd00075">
    <property type="entry name" value="HATPase"/>
    <property type="match status" value="1"/>
</dbReference>
<proteinExistence type="predicted"/>
<dbReference type="CDD" id="cd00082">
    <property type="entry name" value="HisKA"/>
    <property type="match status" value="1"/>
</dbReference>
<feature type="domain" description="HAMP" evidence="11">
    <location>
        <begin position="119"/>
        <end position="173"/>
    </location>
</feature>
<evidence type="ECO:0000313" key="12">
    <source>
        <dbReference type="EMBL" id="RUL73661.1"/>
    </source>
</evidence>
<dbReference type="SMART" id="SM00387">
    <property type="entry name" value="HATPase_c"/>
    <property type="match status" value="1"/>
</dbReference>
<feature type="transmembrane region" description="Helical" evidence="9">
    <location>
        <begin position="96"/>
        <end position="117"/>
    </location>
</feature>
<evidence type="ECO:0000256" key="8">
    <source>
        <dbReference type="SAM" id="Coils"/>
    </source>
</evidence>
<keyword evidence="4" id="KW-0597">Phosphoprotein</keyword>
<evidence type="ECO:0000256" key="3">
    <source>
        <dbReference type="ARBA" id="ARBA00012438"/>
    </source>
</evidence>
<dbReference type="InterPro" id="IPR005467">
    <property type="entry name" value="His_kinase_dom"/>
</dbReference>
<keyword evidence="9" id="KW-0812">Transmembrane</keyword>
<keyword evidence="9" id="KW-1133">Transmembrane helix</keyword>
<dbReference type="PANTHER" id="PTHR45453">
    <property type="entry name" value="PHOSPHATE REGULON SENSOR PROTEIN PHOR"/>
    <property type="match status" value="1"/>
</dbReference>
<evidence type="ECO:0000313" key="13">
    <source>
        <dbReference type="Proteomes" id="UP000274358"/>
    </source>
</evidence>
<dbReference type="AlphaFoldDB" id="A0A432M3V4"/>
<dbReference type="GO" id="GO:0016036">
    <property type="term" value="P:cellular response to phosphate starvation"/>
    <property type="evidence" value="ECO:0007669"/>
    <property type="project" value="TreeGrafter"/>
</dbReference>
<keyword evidence="6 12" id="KW-0418">Kinase</keyword>
<dbReference type="InterPro" id="IPR003594">
    <property type="entry name" value="HATPase_dom"/>
</dbReference>
<dbReference type="InterPro" id="IPR004358">
    <property type="entry name" value="Sig_transdc_His_kin-like_C"/>
</dbReference>
<evidence type="ECO:0000256" key="2">
    <source>
        <dbReference type="ARBA" id="ARBA00004370"/>
    </source>
</evidence>
<gene>
    <name evidence="12" type="ORF">EKH80_15210</name>
</gene>
<dbReference type="CDD" id="cd06225">
    <property type="entry name" value="HAMP"/>
    <property type="match status" value="1"/>
</dbReference>
<feature type="domain" description="Histidine kinase" evidence="10">
    <location>
        <begin position="181"/>
        <end position="395"/>
    </location>
</feature>